<feature type="compositionally biased region" description="Polar residues" evidence="1">
    <location>
        <begin position="16"/>
        <end position="41"/>
    </location>
</feature>
<proteinExistence type="predicted"/>
<organism evidence="2 3">
    <name type="scientific">Thanatephorus cucumeris (strain AG1-IA)</name>
    <name type="common">Rice sheath blight fungus</name>
    <name type="synonym">Rhizoctonia solani</name>
    <dbReference type="NCBI Taxonomy" id="983506"/>
    <lineage>
        <taxon>Eukaryota</taxon>
        <taxon>Fungi</taxon>
        <taxon>Dikarya</taxon>
        <taxon>Basidiomycota</taxon>
        <taxon>Agaricomycotina</taxon>
        <taxon>Agaricomycetes</taxon>
        <taxon>Cantharellales</taxon>
        <taxon>Ceratobasidiaceae</taxon>
        <taxon>Rhizoctonia</taxon>
        <taxon>Rhizoctonia solani AG-1</taxon>
    </lineage>
</organism>
<gene>
    <name evidence="2" type="ORF">AG1IA_08979</name>
</gene>
<dbReference type="AlphaFoldDB" id="L8WJK1"/>
<evidence type="ECO:0000313" key="3">
    <source>
        <dbReference type="Proteomes" id="UP000011668"/>
    </source>
</evidence>
<protein>
    <submittedName>
        <fullName evidence="2">Uncharacterized protein</fullName>
    </submittedName>
</protein>
<dbReference type="Proteomes" id="UP000011668">
    <property type="component" value="Unassembled WGS sequence"/>
</dbReference>
<evidence type="ECO:0000313" key="2">
    <source>
        <dbReference type="EMBL" id="ELU36993.1"/>
    </source>
</evidence>
<feature type="region of interest" description="Disordered" evidence="1">
    <location>
        <begin position="1"/>
        <end position="41"/>
    </location>
</feature>
<accession>L8WJK1</accession>
<comment type="caution">
    <text evidence="2">The sequence shown here is derived from an EMBL/GenBank/DDBJ whole genome shotgun (WGS) entry which is preliminary data.</text>
</comment>
<dbReference type="HOGENOM" id="CLU_1587612_0_0_1"/>
<sequence length="168" mass="18636">MDETWLNTPIGKRNWSHNPGVTSNDMAQSTKHLTRSRPGTNSCAPVLHNNILPTPSSDMSVPVFEMESRPVSKLLSLYYPTVSPYEPVQNATRVAFGGPAHLQAINSTTGRVSRIYVPMFMSPGDVSYACKWCFQLKSYWRSESACPNQSTGVSNPYLISPGRGRRLN</sequence>
<reference evidence="2 3" key="1">
    <citation type="journal article" date="2013" name="Nat. Commun.">
        <title>The evolution and pathogenic mechanisms of the rice sheath blight pathogen.</title>
        <authorList>
            <person name="Zheng A."/>
            <person name="Lin R."/>
            <person name="Xu L."/>
            <person name="Qin P."/>
            <person name="Tang C."/>
            <person name="Ai P."/>
            <person name="Zhang D."/>
            <person name="Liu Y."/>
            <person name="Sun Z."/>
            <person name="Feng H."/>
            <person name="Wang Y."/>
            <person name="Chen Y."/>
            <person name="Liang X."/>
            <person name="Fu R."/>
            <person name="Li Q."/>
            <person name="Zhang J."/>
            <person name="Yu X."/>
            <person name="Xie Z."/>
            <person name="Ding L."/>
            <person name="Guan P."/>
            <person name="Tang J."/>
            <person name="Liang Y."/>
            <person name="Wang S."/>
            <person name="Deng Q."/>
            <person name="Li S."/>
            <person name="Zhu J."/>
            <person name="Wang L."/>
            <person name="Liu H."/>
            <person name="Li P."/>
        </authorList>
    </citation>
    <scope>NUCLEOTIDE SEQUENCE [LARGE SCALE GENOMIC DNA]</scope>
    <source>
        <strain evidence="3">AG-1 IA</strain>
    </source>
</reference>
<name>L8WJK1_THACA</name>
<evidence type="ECO:0000256" key="1">
    <source>
        <dbReference type="SAM" id="MobiDB-lite"/>
    </source>
</evidence>
<keyword evidence="3" id="KW-1185">Reference proteome</keyword>
<dbReference type="EMBL" id="AFRT01002909">
    <property type="protein sequence ID" value="ELU36993.1"/>
    <property type="molecule type" value="Genomic_DNA"/>
</dbReference>